<organism evidence="1 2">
    <name type="scientific">Pneumocystis oryctolagi</name>
    <dbReference type="NCBI Taxonomy" id="42067"/>
    <lineage>
        <taxon>Eukaryota</taxon>
        <taxon>Fungi</taxon>
        <taxon>Dikarya</taxon>
        <taxon>Ascomycota</taxon>
        <taxon>Taphrinomycotina</taxon>
        <taxon>Pneumocystomycetes</taxon>
        <taxon>Pneumocystaceae</taxon>
        <taxon>Pneumocystis</taxon>
    </lineage>
</organism>
<reference evidence="1 2" key="1">
    <citation type="journal article" date="2021" name="Commun. Biol.">
        <title>Genomic insights into the host specific adaptation of the Pneumocystis genus.</title>
        <authorList>
            <person name="Cisse O.H."/>
            <person name="Ma L."/>
            <person name="Dekker J.P."/>
            <person name="Khil P.P."/>
            <person name="Youn J.-H."/>
            <person name="Brenchley J.M."/>
            <person name="Blair R."/>
            <person name="Pahar B."/>
            <person name="Chabe M."/>
            <person name="Van Rompay K.K.A."/>
            <person name="Keesler R."/>
            <person name="Sukura A."/>
            <person name="Hirsch V."/>
            <person name="Kutty G."/>
            <person name="Liu Y."/>
            <person name="Peng L."/>
            <person name="Chen J."/>
            <person name="Song J."/>
            <person name="Weissenbacher-Lang C."/>
            <person name="Xu J."/>
            <person name="Upham N.S."/>
            <person name="Stajich J.E."/>
            <person name="Cuomo C.A."/>
            <person name="Cushion M.T."/>
            <person name="Kovacs J.A."/>
        </authorList>
    </citation>
    <scope>NUCLEOTIDE SEQUENCE [LARGE SCALE GENOMIC DNA]</scope>
    <source>
        <strain evidence="1 2">RABM</strain>
    </source>
</reference>
<dbReference type="EMBL" id="JABTEG010000010">
    <property type="protein sequence ID" value="KAG4304205.1"/>
    <property type="molecule type" value="Genomic_DNA"/>
</dbReference>
<proteinExistence type="predicted"/>
<evidence type="ECO:0000313" key="2">
    <source>
        <dbReference type="Proteomes" id="UP000768646"/>
    </source>
</evidence>
<keyword evidence="2" id="KW-1185">Reference proteome</keyword>
<protein>
    <submittedName>
        <fullName evidence="1">Uncharacterized protein</fullName>
    </submittedName>
</protein>
<evidence type="ECO:0000313" key="1">
    <source>
        <dbReference type="EMBL" id="KAG4304205.1"/>
    </source>
</evidence>
<sequence>MTSNITERLVFGPSDGDFKKIFEKTETLNKKHHFDFLLCIGDFLSEFHTNDSEITSLIEGRINGKSGTLITSKGIKITCLGGMNSTENKKYKEEMFSCETLQDNSETEQCIYESEVNYIIEKGRNTDIFITFEWPKDICKFSYKNLPELISGAQPIATVASHIQPRYHFSSNGSIFYEREPYKNILSEDKQKTNITRFISLASLNNSRKERAFNITTLSSYNVDTSDIPNATQCPFVEEIGTNFKDIKHSLKDPEYNIFPNKKSSFNKREKHNTETNSESYQYANKEKNRKTNYNKVPENYICKICNKTGHLIYDCPESNIRKSEKENNTPSNYICKICSQKGHWIQNCPYKDSYFRKNTNYPKSDFCFFCLSDPRISRSETYLALPKGPLTTSSTNPPTLPFSGHVLIIPIAHIPTINAIEEVSREKIKEEMERQVIKHTVFSLTITDIEFLLTKSFEISIHLHWQVIPIKKDIANTLEDAFISAGIKMHYTFEKRDIQDEENYLRIWLPDGSILIHTIDPHEYFDLQFPRHIISQVLGLEKRKDWKSCVQTNEEECQDAAQFKKHFKDFDFTI</sequence>
<comment type="caution">
    <text evidence="1">The sequence shown here is derived from an EMBL/GenBank/DDBJ whole genome shotgun (WGS) entry which is preliminary data.</text>
</comment>
<gene>
    <name evidence="1" type="ORF">PORY_002386</name>
</gene>
<accession>A0ACB7C9S5</accession>
<dbReference type="Proteomes" id="UP000768646">
    <property type="component" value="Unassembled WGS sequence"/>
</dbReference>
<name>A0ACB7C9S5_9ASCO</name>